<dbReference type="Gene3D" id="2.170.130.10">
    <property type="entry name" value="TonB-dependent receptor, plug domain"/>
    <property type="match status" value="1"/>
</dbReference>
<dbReference type="Pfam" id="PF07715">
    <property type="entry name" value="Plug"/>
    <property type="match status" value="1"/>
</dbReference>
<feature type="chain" id="PRO_5045251019" evidence="12">
    <location>
        <begin position="24"/>
        <end position="646"/>
    </location>
</feature>
<evidence type="ECO:0000256" key="12">
    <source>
        <dbReference type="SAM" id="SignalP"/>
    </source>
</evidence>
<evidence type="ECO:0000256" key="11">
    <source>
        <dbReference type="SAM" id="MobiDB-lite"/>
    </source>
</evidence>
<dbReference type="SUPFAM" id="SSF56935">
    <property type="entry name" value="Porins"/>
    <property type="match status" value="1"/>
</dbReference>
<dbReference type="PROSITE" id="PS52016">
    <property type="entry name" value="TONB_DEPENDENT_REC_3"/>
    <property type="match status" value="1"/>
</dbReference>
<dbReference type="InterPro" id="IPR036942">
    <property type="entry name" value="Beta-barrel_TonB_sf"/>
</dbReference>
<keyword evidence="8 9" id="KW-0998">Cell outer membrane</keyword>
<dbReference type="InterPro" id="IPR037066">
    <property type="entry name" value="Plug_dom_sf"/>
</dbReference>
<evidence type="ECO:0000256" key="2">
    <source>
        <dbReference type="ARBA" id="ARBA00009810"/>
    </source>
</evidence>
<keyword evidence="6 10" id="KW-0798">TonB box</keyword>
<dbReference type="InterPro" id="IPR039426">
    <property type="entry name" value="TonB-dep_rcpt-like"/>
</dbReference>
<comment type="similarity">
    <text evidence="2 9 10">Belongs to the TonB-dependent receptor family.</text>
</comment>
<accession>A0ABT7F3X8</accession>
<comment type="subcellular location">
    <subcellularLocation>
        <location evidence="1 9">Cell outer membrane</location>
        <topology evidence="1 9">Multi-pass membrane protein</topology>
    </subcellularLocation>
</comment>
<evidence type="ECO:0000256" key="4">
    <source>
        <dbReference type="ARBA" id="ARBA00022452"/>
    </source>
</evidence>
<dbReference type="InterPro" id="IPR012910">
    <property type="entry name" value="Plug_dom"/>
</dbReference>
<evidence type="ECO:0000256" key="8">
    <source>
        <dbReference type="ARBA" id="ARBA00023237"/>
    </source>
</evidence>
<dbReference type="PANTHER" id="PTHR30069">
    <property type="entry name" value="TONB-DEPENDENT OUTER MEMBRANE RECEPTOR"/>
    <property type="match status" value="1"/>
</dbReference>
<evidence type="ECO:0000313" key="15">
    <source>
        <dbReference type="EMBL" id="MDK3019315.1"/>
    </source>
</evidence>
<dbReference type="Gene3D" id="2.40.170.20">
    <property type="entry name" value="TonB-dependent receptor, beta-barrel domain"/>
    <property type="match status" value="1"/>
</dbReference>
<keyword evidence="15" id="KW-0675">Receptor</keyword>
<dbReference type="RefSeq" id="WP_284482110.1">
    <property type="nucleotide sequence ID" value="NZ_JASNJD010000013.1"/>
</dbReference>
<name>A0ABT7F3X8_9RHOB</name>
<keyword evidence="16" id="KW-1185">Reference proteome</keyword>
<keyword evidence="3 9" id="KW-0813">Transport</keyword>
<dbReference type="Proteomes" id="UP001243757">
    <property type="component" value="Unassembled WGS sequence"/>
</dbReference>
<dbReference type="NCBIfam" id="TIGR01785">
    <property type="entry name" value="TonB-hemin"/>
    <property type="match status" value="1"/>
</dbReference>
<feature type="domain" description="TonB-dependent receptor plug" evidence="14">
    <location>
        <begin position="45"/>
        <end position="144"/>
    </location>
</feature>
<dbReference type="InterPro" id="IPR011276">
    <property type="entry name" value="TonB_haem/Hb_rcpt"/>
</dbReference>
<proteinExistence type="inferred from homology"/>
<organism evidence="15 16">
    <name type="scientific">Pseudodonghicola flavimaris</name>
    <dbReference type="NCBI Taxonomy" id="3050036"/>
    <lineage>
        <taxon>Bacteria</taxon>
        <taxon>Pseudomonadati</taxon>
        <taxon>Pseudomonadota</taxon>
        <taxon>Alphaproteobacteria</taxon>
        <taxon>Rhodobacterales</taxon>
        <taxon>Paracoccaceae</taxon>
        <taxon>Pseudodonghicola</taxon>
    </lineage>
</organism>
<dbReference type="Pfam" id="PF00593">
    <property type="entry name" value="TonB_dep_Rec_b-barrel"/>
    <property type="match status" value="1"/>
</dbReference>
<dbReference type="PANTHER" id="PTHR30069:SF41">
    <property type="entry name" value="HEME_HEMOPEXIN UTILIZATION PROTEIN C"/>
    <property type="match status" value="1"/>
</dbReference>
<keyword evidence="5 9" id="KW-0812">Transmembrane</keyword>
<evidence type="ECO:0000256" key="3">
    <source>
        <dbReference type="ARBA" id="ARBA00022448"/>
    </source>
</evidence>
<dbReference type="InterPro" id="IPR000531">
    <property type="entry name" value="Beta-barrel_TonB"/>
</dbReference>
<evidence type="ECO:0000256" key="9">
    <source>
        <dbReference type="PROSITE-ProRule" id="PRU01360"/>
    </source>
</evidence>
<feature type="region of interest" description="Disordered" evidence="11">
    <location>
        <begin position="438"/>
        <end position="459"/>
    </location>
</feature>
<keyword evidence="12" id="KW-0732">Signal</keyword>
<keyword evidence="4 9" id="KW-1134">Transmembrane beta strand</keyword>
<reference evidence="15 16" key="1">
    <citation type="submission" date="2023-05" db="EMBL/GenBank/DDBJ databases">
        <title>Pseudodonghicola sp. nov.</title>
        <authorList>
            <person name="Huang J."/>
        </authorList>
    </citation>
    <scope>NUCLEOTIDE SEQUENCE [LARGE SCALE GENOMIC DNA]</scope>
    <source>
        <strain evidence="15 16">IC7</strain>
    </source>
</reference>
<evidence type="ECO:0000256" key="7">
    <source>
        <dbReference type="ARBA" id="ARBA00023136"/>
    </source>
</evidence>
<feature type="signal peptide" evidence="12">
    <location>
        <begin position="1"/>
        <end position="23"/>
    </location>
</feature>
<comment type="caution">
    <text evidence="15">The sequence shown here is derived from an EMBL/GenBank/DDBJ whole genome shotgun (WGS) entry which is preliminary data.</text>
</comment>
<evidence type="ECO:0000256" key="10">
    <source>
        <dbReference type="RuleBase" id="RU003357"/>
    </source>
</evidence>
<feature type="domain" description="TonB-dependent receptor-like beta-barrel" evidence="13">
    <location>
        <begin position="226"/>
        <end position="619"/>
    </location>
</feature>
<keyword evidence="7 9" id="KW-0472">Membrane</keyword>
<sequence>MSSDLRTALAVSGLFLMPGALGAQELIALDEIVVETEAPSADLATASETTVDAEQLQTEFQGASLDTVLRSMAGVTTEGEGGEMAVNIRGLQDHGRVAVTIDGMRQNFARSGHGANGTFSVDEEMLREVSVTRGAGAKSGAIAGAVELRRVTAEDILKDGARTGGDLRLRYGTLSESPTVHGALAARLSQTVDIMLAATHKEESDYTAPDGTRVYAWQQSRSLLGTLGVNTDNGQRFTLSLDRTDKDFLSGVASGYPRDNDMRSRSLRFGYEAEDILGWRVEGSLYRTETRLQQATLDATTLAATGVGRSYDTATNGLLLTAQNYLMIAGREHDVTLTLEGFRDSADVDDPSGSLTPSGAREIWSLAAVDRIALGAGTLTLGLSADSYRLDSEQGRASGAALSPRIALELPLGASFTLHAAAAMAYRPPSLNETLVSGMHPEPADFQIEPNPDLDPEKSRSVELGLSYARRDLLTQGDRLDLRATIYRNTVDDYIGLERVGGLFDSYYQYGNIDKVRIDGLEIEARYDAGQLFAGLAAQLIDGTDRSTGEELDRTAPDRLVMTLGLRSADLRREAGTRITVSGSKTGSSLTYGAWRTVDLFFRQEITDAAEFGLTLNNIFDQSYTPHLDTQPQPGFNAQASLILRF</sequence>
<evidence type="ECO:0000313" key="16">
    <source>
        <dbReference type="Proteomes" id="UP001243757"/>
    </source>
</evidence>
<evidence type="ECO:0000256" key="6">
    <source>
        <dbReference type="ARBA" id="ARBA00023077"/>
    </source>
</evidence>
<protein>
    <submittedName>
        <fullName evidence="15">TonB-dependent receptor</fullName>
    </submittedName>
</protein>
<dbReference type="EMBL" id="JASNJD010000013">
    <property type="protein sequence ID" value="MDK3019315.1"/>
    <property type="molecule type" value="Genomic_DNA"/>
</dbReference>
<evidence type="ECO:0000259" key="13">
    <source>
        <dbReference type="Pfam" id="PF00593"/>
    </source>
</evidence>
<evidence type="ECO:0000256" key="5">
    <source>
        <dbReference type="ARBA" id="ARBA00022692"/>
    </source>
</evidence>
<gene>
    <name evidence="15" type="ORF">QO033_16665</name>
</gene>
<evidence type="ECO:0000256" key="1">
    <source>
        <dbReference type="ARBA" id="ARBA00004571"/>
    </source>
</evidence>
<evidence type="ECO:0000259" key="14">
    <source>
        <dbReference type="Pfam" id="PF07715"/>
    </source>
</evidence>